<reference evidence="2" key="1">
    <citation type="submission" date="2022-11" db="EMBL/GenBank/DDBJ databases">
        <authorList>
            <person name="Petersen C."/>
        </authorList>
    </citation>
    <scope>NUCLEOTIDE SEQUENCE</scope>
    <source>
        <strain evidence="2">IBT 19713</strain>
    </source>
</reference>
<dbReference type="GeneID" id="83200309"/>
<dbReference type="AlphaFoldDB" id="A0A9W9P751"/>
<sequence>MRLLEKLKFKKAGQIAGLNRDIDTEKYLHLQESAFDVEKASVGEKPVETEKSLDSQNVSPGHEAKLTPRSTSLSRKILANQSLGMIYTQVPFDKSIHRQQDKVWDCLEGQYVAKDQMKWYLRKVSARCALFPACLINSRLRETSCPGKVPSATVGAG</sequence>
<accession>A0A9W9P751</accession>
<dbReference type="Proteomes" id="UP001150941">
    <property type="component" value="Unassembled WGS sequence"/>
</dbReference>
<evidence type="ECO:0000313" key="2">
    <source>
        <dbReference type="EMBL" id="KAJ5239090.1"/>
    </source>
</evidence>
<feature type="region of interest" description="Disordered" evidence="1">
    <location>
        <begin position="41"/>
        <end position="70"/>
    </location>
</feature>
<proteinExistence type="predicted"/>
<evidence type="ECO:0000313" key="3">
    <source>
        <dbReference type="Proteomes" id="UP001150941"/>
    </source>
</evidence>
<dbReference type="RefSeq" id="XP_058332009.1">
    <property type="nucleotide sequence ID" value="XM_058473006.1"/>
</dbReference>
<keyword evidence="3" id="KW-1185">Reference proteome</keyword>
<feature type="compositionally biased region" description="Basic and acidic residues" evidence="1">
    <location>
        <begin position="41"/>
        <end position="53"/>
    </location>
</feature>
<name>A0A9W9P751_9EURO</name>
<reference evidence="2" key="2">
    <citation type="journal article" date="2023" name="IMA Fungus">
        <title>Comparative genomic study of the Penicillium genus elucidates a diverse pangenome and 15 lateral gene transfer events.</title>
        <authorList>
            <person name="Petersen C."/>
            <person name="Sorensen T."/>
            <person name="Nielsen M.R."/>
            <person name="Sondergaard T.E."/>
            <person name="Sorensen J.L."/>
            <person name="Fitzpatrick D.A."/>
            <person name="Frisvad J.C."/>
            <person name="Nielsen K.L."/>
        </authorList>
    </citation>
    <scope>NUCLEOTIDE SEQUENCE</scope>
    <source>
        <strain evidence="2">IBT 19713</strain>
    </source>
</reference>
<organism evidence="2 3">
    <name type="scientific">Penicillium chermesinum</name>
    <dbReference type="NCBI Taxonomy" id="63820"/>
    <lineage>
        <taxon>Eukaryota</taxon>
        <taxon>Fungi</taxon>
        <taxon>Dikarya</taxon>
        <taxon>Ascomycota</taxon>
        <taxon>Pezizomycotina</taxon>
        <taxon>Eurotiomycetes</taxon>
        <taxon>Eurotiomycetidae</taxon>
        <taxon>Eurotiales</taxon>
        <taxon>Aspergillaceae</taxon>
        <taxon>Penicillium</taxon>
    </lineage>
</organism>
<gene>
    <name evidence="2" type="ORF">N7468_003709</name>
</gene>
<comment type="caution">
    <text evidence="2">The sequence shown here is derived from an EMBL/GenBank/DDBJ whole genome shotgun (WGS) entry which is preliminary data.</text>
</comment>
<evidence type="ECO:0000256" key="1">
    <source>
        <dbReference type="SAM" id="MobiDB-lite"/>
    </source>
</evidence>
<dbReference type="EMBL" id="JAPQKS010000003">
    <property type="protein sequence ID" value="KAJ5239090.1"/>
    <property type="molecule type" value="Genomic_DNA"/>
</dbReference>
<protein>
    <submittedName>
        <fullName evidence="2">Uncharacterized protein</fullName>
    </submittedName>
</protein>